<feature type="domain" description="Peptidase S8/S53" evidence="6">
    <location>
        <begin position="250"/>
        <end position="429"/>
    </location>
</feature>
<dbReference type="InterPro" id="IPR036852">
    <property type="entry name" value="Peptidase_S8/S53_dom_sf"/>
</dbReference>
<dbReference type="InterPro" id="IPR023827">
    <property type="entry name" value="Peptidase_S8_Asp-AS"/>
</dbReference>
<sequence>MRLFVFLLFLFFTGLLSAQTIDRTYYYHGQAVTLNIESNRLSVSFYNEADALNDVNLLSGVLGGLLSETKKMYGTTQRQIKLTQGLSESQISSYIDQLNALPQVKMAAPVLRYNNVRQAVDNKFLVRFSASATQAEIDQLNNDLGGTLVRQIAVDTWLLEMDKSAGITGITASNQYASSSIVEWAQPHFIYLEGDLLNATVNDALHPQQWAHVNSGQTVDTGGTPSTVRATPGSDMDVDKAWDLLPGGNSAVIVAVIDSGVDLQHPDLDDNLVTGADYSGDNDGPDAPGDEAHGTNVAGIIAAEGNNSIGVAGIAYNSKIMPIQIFNSSGSASNADIPGAIDFAWQNGASVLNNSWGGGSPDQAIEDAISRAKTQGRNGKGSIVLFSSGNGSNANVNYPAYLTTVLAVGATNMHSEKKNIGSSDYQRWWGGNYGSELDISA</sequence>
<dbReference type="SUPFAM" id="SSF52743">
    <property type="entry name" value="Subtilisin-like"/>
    <property type="match status" value="1"/>
</dbReference>
<evidence type="ECO:0000256" key="4">
    <source>
        <dbReference type="ARBA" id="ARBA00022825"/>
    </source>
</evidence>
<protein>
    <recommendedName>
        <fullName evidence="6">Peptidase S8/S53 domain-containing protein</fullName>
    </recommendedName>
</protein>
<comment type="similarity">
    <text evidence="1 5">Belongs to the peptidase S8 family.</text>
</comment>
<dbReference type="Proteomes" id="UP000886005">
    <property type="component" value="Unassembled WGS sequence"/>
</dbReference>
<dbReference type="GO" id="GO:0006508">
    <property type="term" value="P:proteolysis"/>
    <property type="evidence" value="ECO:0007669"/>
    <property type="project" value="UniProtKB-KW"/>
</dbReference>
<dbReference type="GO" id="GO:0004252">
    <property type="term" value="F:serine-type endopeptidase activity"/>
    <property type="evidence" value="ECO:0007669"/>
    <property type="project" value="InterPro"/>
</dbReference>
<evidence type="ECO:0000256" key="5">
    <source>
        <dbReference type="PROSITE-ProRule" id="PRU01240"/>
    </source>
</evidence>
<dbReference type="InterPro" id="IPR022398">
    <property type="entry name" value="Peptidase_S8_His-AS"/>
</dbReference>
<evidence type="ECO:0000259" key="6">
    <source>
        <dbReference type="Pfam" id="PF00082"/>
    </source>
</evidence>
<keyword evidence="2" id="KW-0645">Protease</keyword>
<comment type="caution">
    <text evidence="7">The sequence shown here is derived from an EMBL/GenBank/DDBJ whole genome shotgun (WGS) entry which is preliminary data.</text>
</comment>
<reference evidence="7" key="1">
    <citation type="journal article" date="2020" name="mSystems">
        <title>Genome- and Community-Level Interaction Insights into Carbon Utilization and Element Cycling Functions of Hydrothermarchaeota in Hydrothermal Sediment.</title>
        <authorList>
            <person name="Zhou Z."/>
            <person name="Liu Y."/>
            <person name="Xu W."/>
            <person name="Pan J."/>
            <person name="Luo Z.H."/>
            <person name="Li M."/>
        </authorList>
    </citation>
    <scope>NUCLEOTIDE SEQUENCE [LARGE SCALE GENOMIC DNA]</scope>
    <source>
        <strain evidence="7">HyVt-456</strain>
    </source>
</reference>
<dbReference type="PROSITE" id="PS00137">
    <property type="entry name" value="SUBTILASE_HIS"/>
    <property type="match status" value="1"/>
</dbReference>
<keyword evidence="3" id="KW-0378">Hydrolase</keyword>
<dbReference type="InterPro" id="IPR051048">
    <property type="entry name" value="Peptidase_S8/S53_subtilisin"/>
</dbReference>
<gene>
    <name evidence="7" type="ORF">ENJ10_03935</name>
</gene>
<dbReference type="InterPro" id="IPR015500">
    <property type="entry name" value="Peptidase_S8_subtilisin-rel"/>
</dbReference>
<dbReference type="PROSITE" id="PS51892">
    <property type="entry name" value="SUBTILASE"/>
    <property type="match status" value="1"/>
</dbReference>
<accession>A0A7V1LKT8</accession>
<organism evidence="7">
    <name type="scientific">Caldithrix abyssi</name>
    <dbReference type="NCBI Taxonomy" id="187145"/>
    <lineage>
        <taxon>Bacteria</taxon>
        <taxon>Pseudomonadati</taxon>
        <taxon>Calditrichota</taxon>
        <taxon>Calditrichia</taxon>
        <taxon>Calditrichales</taxon>
        <taxon>Calditrichaceae</taxon>
        <taxon>Caldithrix</taxon>
    </lineage>
</organism>
<name>A0A7V1LKT8_CALAY</name>
<evidence type="ECO:0000313" key="7">
    <source>
        <dbReference type="EMBL" id="HED09814.1"/>
    </source>
</evidence>
<evidence type="ECO:0000256" key="3">
    <source>
        <dbReference type="ARBA" id="ARBA00022801"/>
    </source>
</evidence>
<evidence type="ECO:0000256" key="2">
    <source>
        <dbReference type="ARBA" id="ARBA00022670"/>
    </source>
</evidence>
<dbReference type="AlphaFoldDB" id="A0A7V1LKT8"/>
<dbReference type="PANTHER" id="PTHR43399">
    <property type="entry name" value="SUBTILISIN-RELATED"/>
    <property type="match status" value="1"/>
</dbReference>
<dbReference type="Gene3D" id="3.40.50.200">
    <property type="entry name" value="Peptidase S8/S53 domain"/>
    <property type="match status" value="1"/>
</dbReference>
<dbReference type="PANTHER" id="PTHR43399:SF4">
    <property type="entry name" value="CELL WALL-ASSOCIATED PROTEASE"/>
    <property type="match status" value="1"/>
</dbReference>
<dbReference type="PRINTS" id="PR00723">
    <property type="entry name" value="SUBTILISIN"/>
</dbReference>
<comment type="caution">
    <text evidence="5">Lacks conserved residue(s) required for the propagation of feature annotation.</text>
</comment>
<evidence type="ECO:0000256" key="1">
    <source>
        <dbReference type="ARBA" id="ARBA00011073"/>
    </source>
</evidence>
<feature type="non-terminal residue" evidence="7">
    <location>
        <position position="441"/>
    </location>
</feature>
<dbReference type="PROSITE" id="PS00136">
    <property type="entry name" value="SUBTILASE_ASP"/>
    <property type="match status" value="1"/>
</dbReference>
<dbReference type="InterPro" id="IPR000209">
    <property type="entry name" value="Peptidase_S8/S53_dom"/>
</dbReference>
<dbReference type="EMBL" id="DRLD01000103">
    <property type="protein sequence ID" value="HED09814.1"/>
    <property type="molecule type" value="Genomic_DNA"/>
</dbReference>
<keyword evidence="4" id="KW-0720">Serine protease</keyword>
<proteinExistence type="inferred from homology"/>
<dbReference type="Pfam" id="PF00082">
    <property type="entry name" value="Peptidase_S8"/>
    <property type="match status" value="1"/>
</dbReference>